<proteinExistence type="predicted"/>
<keyword evidence="1" id="KW-0732">Signal</keyword>
<feature type="signal peptide" evidence="1">
    <location>
        <begin position="1"/>
        <end position="22"/>
    </location>
</feature>
<feature type="chain" id="PRO_5019815118" evidence="1">
    <location>
        <begin position="23"/>
        <end position="397"/>
    </location>
</feature>
<sequence>MGRSKACRITLFAFMILWGAVAQNRAVAISARASDNPTVTIVVKSSSRAESYSTMTVNSPRLAKAIARAEYEKTDGLSKKIAWPDVEVILQAASSPQSIVLRIEQSGTLFDESSSRRLILSKPYSERLRKYAEALRGAHYGELVRWEEAKSIVKRKSIITVTDLETGLSFRVQRRAGSDHADVQPISKEDSKIMKGIYGGQWSWDRRAIVVGSNGHRIAASMNGMPHGGDGIPGNDFSGHSCIHFQESTSHKSDVPDPAHQLMVNKAAGNLQPYLDSASPFVIAASFIEALHQRDIELLRQIWKDMPQETAAYYEGMMTTLTSIRIKADTLRKKPKEAGEQELSATVDVPITIYGKGKSGRGSTYRFAFNRESPEAPWRIAGISPPGPGLGHSSLIP</sequence>
<evidence type="ECO:0000256" key="1">
    <source>
        <dbReference type="SAM" id="SignalP"/>
    </source>
</evidence>
<evidence type="ECO:0000313" key="2">
    <source>
        <dbReference type="EMBL" id="RKP58055.1"/>
    </source>
</evidence>
<evidence type="ECO:0000313" key="3">
    <source>
        <dbReference type="Proteomes" id="UP000282076"/>
    </source>
</evidence>
<comment type="caution">
    <text evidence="2">The sequence shown here is derived from an EMBL/GenBank/DDBJ whole genome shotgun (WGS) entry which is preliminary data.</text>
</comment>
<dbReference type="RefSeq" id="WP_120973799.1">
    <property type="nucleotide sequence ID" value="NZ_RBZM01000001.1"/>
</dbReference>
<dbReference type="Proteomes" id="UP000282076">
    <property type="component" value="Unassembled WGS sequence"/>
</dbReference>
<organism evidence="2 3">
    <name type="scientific">Cohnella endophytica</name>
    <dbReference type="NCBI Taxonomy" id="2419778"/>
    <lineage>
        <taxon>Bacteria</taxon>
        <taxon>Bacillati</taxon>
        <taxon>Bacillota</taxon>
        <taxon>Bacilli</taxon>
        <taxon>Bacillales</taxon>
        <taxon>Paenibacillaceae</taxon>
        <taxon>Cohnella</taxon>
    </lineage>
</organism>
<dbReference type="OrthoDB" id="529831at2"/>
<reference evidence="2 3" key="1">
    <citation type="submission" date="2018-10" db="EMBL/GenBank/DDBJ databases">
        <title>Cohnella sp. M2MS4P-1, whole genome shotgun sequence.</title>
        <authorList>
            <person name="Tuo L."/>
        </authorList>
    </citation>
    <scope>NUCLEOTIDE SEQUENCE [LARGE SCALE GENOMIC DNA]</scope>
    <source>
        <strain evidence="2 3">M2MS4P-1</strain>
    </source>
</reference>
<accession>A0A494YDG3</accession>
<dbReference type="AlphaFoldDB" id="A0A494YDG3"/>
<dbReference type="EMBL" id="RBZM01000001">
    <property type="protein sequence ID" value="RKP58055.1"/>
    <property type="molecule type" value="Genomic_DNA"/>
</dbReference>
<name>A0A494YDG3_9BACL</name>
<protein>
    <submittedName>
        <fullName evidence="2">Uncharacterized protein</fullName>
    </submittedName>
</protein>
<keyword evidence="3" id="KW-1185">Reference proteome</keyword>
<gene>
    <name evidence="2" type="ORF">D7Z26_00685</name>
</gene>